<dbReference type="CDD" id="cd24029">
    <property type="entry name" value="ASKHA_NBD_HSP70_DnaK_HscA_HscC"/>
    <property type="match status" value="1"/>
</dbReference>
<dbReference type="Gene3D" id="3.30.420.40">
    <property type="match status" value="2"/>
</dbReference>
<evidence type="ECO:0000313" key="11">
    <source>
        <dbReference type="Proteomes" id="UP000316639"/>
    </source>
</evidence>
<evidence type="ECO:0000256" key="2">
    <source>
        <dbReference type="ARBA" id="ARBA00022553"/>
    </source>
</evidence>
<evidence type="ECO:0000256" key="6">
    <source>
        <dbReference type="ARBA" id="ARBA00023186"/>
    </source>
</evidence>
<gene>
    <name evidence="10" type="ORF">FKR81_31705</name>
</gene>
<dbReference type="FunFam" id="3.90.640.10:FF:000003">
    <property type="entry name" value="Molecular chaperone DnaK"/>
    <property type="match status" value="1"/>
</dbReference>
<keyword evidence="2" id="KW-0597">Phosphoprotein</keyword>
<keyword evidence="4 7" id="KW-0067">ATP-binding</keyword>
<dbReference type="PROSITE" id="PS00329">
    <property type="entry name" value="HSP70_2"/>
    <property type="match status" value="1"/>
</dbReference>
<dbReference type="GO" id="GO:0005524">
    <property type="term" value="F:ATP binding"/>
    <property type="evidence" value="ECO:0007669"/>
    <property type="project" value="UniProtKB-KW"/>
</dbReference>
<comment type="similarity">
    <text evidence="1 7">Belongs to the heat shock protein 70 family.</text>
</comment>
<sequence length="699" mass="76286">MKAIGIDLGTTNSVAAVHYPDRKTTEVLQVDAKPHTPSVVGVRTRKNGDEYAVVGEDAVHGAKDSTTTVFSVKRLMGRTVGEPQVAEVSKRFDYEIVPASETDPTAAIRMGKEVRTPTEISSLILHKIKQDVGRGLGTEVTHAVITVPAYFEIAQRAATRQAAEAAGLVVKRLIDEPTAAAIAYGVREVGTTGKRVLVYDLGGGTFDISLLQMVQDGDGRNHLQVAGAAGDNWLGGDDFDHLIVDHVLDQIRAEYGEPMLDQKFRRLLKESAEQVKRRLGQSEFAEVNIPGAFRTSPDGPLVDVFYEVTREEVKRLIAPLVARTMALVDSVLAEGNFTPEDITDVLLVGGSTLTTSVREAVVSRFGADKVRMDKPMECVALGAAILADAVSGLECPSCGTVNDDESENCSKCKNSLHGAMSASGLVIYEQTTMALGIAAVDGDNPDAFVEIIPKGTQYPLTKPMTKVFTAAGRQVRVPVHEGVHKIASKNRVQGVIEVELPEGLEPNSDVEVSFNYDGDRVVTVVVRVPGTTFVQSATLHPKAVENGSPAPQEESTEELERAIDIVEMFVAKYDSYIEPWHRDRIKSRLHNAKDAFRRQDDKEQRRYAGLLYRDLDTSGLATTLYYADIVAERAEPAECENIRRKAQEVRQAHEQKNDARRALSEKVLGELIQRELRKQSGGALADPSDLLRTKNPSAR</sequence>
<reference evidence="10 11" key="1">
    <citation type="submission" date="2019-07" db="EMBL/GenBank/DDBJ databases">
        <title>Lentzea xizangensis sp. nov., isolated from Qinghai-Tibetan Plateau Soils.</title>
        <authorList>
            <person name="Huang J."/>
        </authorList>
    </citation>
    <scope>NUCLEOTIDE SEQUENCE [LARGE SCALE GENOMIC DNA]</scope>
    <source>
        <strain evidence="10 11">FXJ1.1311</strain>
    </source>
</reference>
<keyword evidence="11" id="KW-1185">Reference proteome</keyword>
<evidence type="ECO:0000256" key="7">
    <source>
        <dbReference type="RuleBase" id="RU003322"/>
    </source>
</evidence>
<keyword evidence="5" id="KW-0346">Stress response</keyword>
<dbReference type="Gene3D" id="3.90.640.10">
    <property type="entry name" value="Actin, Chain A, domain 4"/>
    <property type="match status" value="1"/>
</dbReference>
<dbReference type="Pfam" id="PF00012">
    <property type="entry name" value="HSP70"/>
    <property type="match status" value="1"/>
</dbReference>
<evidence type="ECO:0000256" key="9">
    <source>
        <dbReference type="SAM" id="MobiDB-lite"/>
    </source>
</evidence>
<evidence type="ECO:0000313" key="10">
    <source>
        <dbReference type="EMBL" id="TWP47530.1"/>
    </source>
</evidence>
<accession>A0A563EKD6</accession>
<dbReference type="InterPro" id="IPR013126">
    <property type="entry name" value="Hsp_70_fam"/>
</dbReference>
<name>A0A563EKD6_9PSEU</name>
<evidence type="ECO:0000256" key="4">
    <source>
        <dbReference type="ARBA" id="ARBA00022840"/>
    </source>
</evidence>
<evidence type="ECO:0000256" key="3">
    <source>
        <dbReference type="ARBA" id="ARBA00022741"/>
    </source>
</evidence>
<dbReference type="GO" id="GO:0140662">
    <property type="term" value="F:ATP-dependent protein folding chaperone"/>
    <property type="evidence" value="ECO:0007669"/>
    <property type="project" value="InterPro"/>
</dbReference>
<keyword evidence="6" id="KW-0143">Chaperone</keyword>
<comment type="caution">
    <text evidence="10">The sequence shown here is derived from an EMBL/GenBank/DDBJ whole genome shotgun (WGS) entry which is preliminary data.</text>
</comment>
<dbReference type="OrthoDB" id="3891149at2"/>
<dbReference type="AlphaFoldDB" id="A0A563EKD6"/>
<evidence type="ECO:0000256" key="8">
    <source>
        <dbReference type="SAM" id="Coils"/>
    </source>
</evidence>
<feature type="coiled-coil region" evidence="8">
    <location>
        <begin position="639"/>
        <end position="666"/>
    </location>
</feature>
<dbReference type="PRINTS" id="PR00301">
    <property type="entry name" value="HEATSHOCK70"/>
</dbReference>
<feature type="region of interest" description="Disordered" evidence="9">
    <location>
        <begin position="678"/>
        <end position="699"/>
    </location>
</feature>
<keyword evidence="3 7" id="KW-0547">Nucleotide-binding</keyword>
<proteinExistence type="inferred from homology"/>
<dbReference type="Gene3D" id="2.60.34.10">
    <property type="entry name" value="Substrate Binding Domain Of DNAk, Chain A, domain 1"/>
    <property type="match status" value="1"/>
</dbReference>
<organism evidence="10 11">
    <name type="scientific">Lentzea tibetensis</name>
    <dbReference type="NCBI Taxonomy" id="2591470"/>
    <lineage>
        <taxon>Bacteria</taxon>
        <taxon>Bacillati</taxon>
        <taxon>Actinomycetota</taxon>
        <taxon>Actinomycetes</taxon>
        <taxon>Pseudonocardiales</taxon>
        <taxon>Pseudonocardiaceae</taxon>
        <taxon>Lentzea</taxon>
    </lineage>
</organism>
<dbReference type="PANTHER" id="PTHR19375">
    <property type="entry name" value="HEAT SHOCK PROTEIN 70KDA"/>
    <property type="match status" value="1"/>
</dbReference>
<dbReference type="InterPro" id="IPR029047">
    <property type="entry name" value="HSP70_peptide-bd_sf"/>
</dbReference>
<dbReference type="InterPro" id="IPR043129">
    <property type="entry name" value="ATPase_NBD"/>
</dbReference>
<evidence type="ECO:0000256" key="1">
    <source>
        <dbReference type="ARBA" id="ARBA00007381"/>
    </source>
</evidence>
<dbReference type="EMBL" id="VOBR01000025">
    <property type="protein sequence ID" value="TWP47530.1"/>
    <property type="molecule type" value="Genomic_DNA"/>
</dbReference>
<keyword evidence="8" id="KW-0175">Coiled coil</keyword>
<dbReference type="PROSITE" id="PS00297">
    <property type="entry name" value="HSP70_1"/>
    <property type="match status" value="1"/>
</dbReference>
<dbReference type="SUPFAM" id="SSF100920">
    <property type="entry name" value="Heat shock protein 70kD (HSP70), peptide-binding domain"/>
    <property type="match status" value="1"/>
</dbReference>
<dbReference type="RefSeq" id="WP_146357585.1">
    <property type="nucleotide sequence ID" value="NZ_VOBR01000025.1"/>
</dbReference>
<protein>
    <submittedName>
        <fullName evidence="10">Hsp70 family protein</fullName>
    </submittedName>
</protein>
<dbReference type="InterPro" id="IPR018181">
    <property type="entry name" value="Heat_shock_70_CS"/>
</dbReference>
<dbReference type="SUPFAM" id="SSF53067">
    <property type="entry name" value="Actin-like ATPase domain"/>
    <property type="match status" value="2"/>
</dbReference>
<dbReference type="Proteomes" id="UP000316639">
    <property type="component" value="Unassembled WGS sequence"/>
</dbReference>
<evidence type="ECO:0000256" key="5">
    <source>
        <dbReference type="ARBA" id="ARBA00023016"/>
    </source>
</evidence>